<gene>
    <name evidence="2" type="ORF">EYC80_000268</name>
</gene>
<evidence type="ECO:0000313" key="3">
    <source>
        <dbReference type="Proteomes" id="UP000326757"/>
    </source>
</evidence>
<dbReference type="EMBL" id="VIGI01000005">
    <property type="protein sequence ID" value="KAB8300029.1"/>
    <property type="molecule type" value="Genomic_DNA"/>
</dbReference>
<dbReference type="Proteomes" id="UP000326757">
    <property type="component" value="Unassembled WGS sequence"/>
</dbReference>
<evidence type="ECO:0000256" key="1">
    <source>
        <dbReference type="SAM" id="Phobius"/>
    </source>
</evidence>
<keyword evidence="1" id="KW-0812">Transmembrane</keyword>
<keyword evidence="1" id="KW-0472">Membrane</keyword>
<organism evidence="2 3">
    <name type="scientific">Monilinia laxa</name>
    <name type="common">Brown rot fungus</name>
    <name type="synonym">Sclerotinia laxa</name>
    <dbReference type="NCBI Taxonomy" id="61186"/>
    <lineage>
        <taxon>Eukaryota</taxon>
        <taxon>Fungi</taxon>
        <taxon>Dikarya</taxon>
        <taxon>Ascomycota</taxon>
        <taxon>Pezizomycotina</taxon>
        <taxon>Leotiomycetes</taxon>
        <taxon>Helotiales</taxon>
        <taxon>Sclerotiniaceae</taxon>
        <taxon>Monilinia</taxon>
    </lineage>
</organism>
<dbReference type="AlphaFoldDB" id="A0A5N6KB69"/>
<keyword evidence="3" id="KW-1185">Reference proteome</keyword>
<name>A0A5N6KB69_MONLA</name>
<feature type="transmembrane region" description="Helical" evidence="1">
    <location>
        <begin position="6"/>
        <end position="26"/>
    </location>
</feature>
<sequence length="68" mass="7792">MLVVDGIGRAGIYFCICFCICSYIYIISKFLSFPFLPFPSQSIPYIAYITNHNLMKKKKKSPPPQKNP</sequence>
<proteinExistence type="predicted"/>
<evidence type="ECO:0000313" key="2">
    <source>
        <dbReference type="EMBL" id="KAB8300029.1"/>
    </source>
</evidence>
<comment type="caution">
    <text evidence="2">The sequence shown here is derived from an EMBL/GenBank/DDBJ whole genome shotgun (WGS) entry which is preliminary data.</text>
</comment>
<keyword evidence="1" id="KW-1133">Transmembrane helix</keyword>
<protein>
    <submittedName>
        <fullName evidence="2">Uncharacterized protein</fullName>
    </submittedName>
</protein>
<reference evidence="2 3" key="1">
    <citation type="submission" date="2019-06" db="EMBL/GenBank/DDBJ databases">
        <title>Genome Sequence of the Brown Rot Fungal Pathogen Monilinia laxa.</title>
        <authorList>
            <person name="De Miccolis Angelini R.M."/>
            <person name="Landi L."/>
            <person name="Abate D."/>
            <person name="Pollastro S."/>
            <person name="Romanazzi G."/>
            <person name="Faretra F."/>
        </authorList>
    </citation>
    <scope>NUCLEOTIDE SEQUENCE [LARGE SCALE GENOMIC DNA]</scope>
    <source>
        <strain evidence="2 3">Mlax316</strain>
    </source>
</reference>
<accession>A0A5N6KB69</accession>